<evidence type="ECO:0000256" key="3">
    <source>
        <dbReference type="ARBA" id="ARBA00023125"/>
    </source>
</evidence>
<dbReference type="Pfam" id="PF00440">
    <property type="entry name" value="TetR_N"/>
    <property type="match status" value="1"/>
</dbReference>
<dbReference type="PANTHER" id="PTHR30055">
    <property type="entry name" value="HTH-TYPE TRANSCRIPTIONAL REGULATOR RUTR"/>
    <property type="match status" value="1"/>
</dbReference>
<dbReference type="GO" id="GO:0000976">
    <property type="term" value="F:transcription cis-regulatory region binding"/>
    <property type="evidence" value="ECO:0007669"/>
    <property type="project" value="TreeGrafter"/>
</dbReference>
<dbReference type="PROSITE" id="PS01081">
    <property type="entry name" value="HTH_TETR_1"/>
    <property type="match status" value="1"/>
</dbReference>
<evidence type="ECO:0000256" key="4">
    <source>
        <dbReference type="ARBA" id="ARBA00023163"/>
    </source>
</evidence>
<keyword evidence="1" id="KW-0678">Repressor</keyword>
<evidence type="ECO:0000259" key="6">
    <source>
        <dbReference type="PROSITE" id="PS50977"/>
    </source>
</evidence>
<dbReference type="InterPro" id="IPR036271">
    <property type="entry name" value="Tet_transcr_reg_TetR-rel_C_sf"/>
</dbReference>
<keyword evidence="2" id="KW-0805">Transcription regulation</keyword>
<dbReference type="EMBL" id="QYUQ01000002">
    <property type="protein sequence ID" value="RJG03983.1"/>
    <property type="molecule type" value="Genomic_DNA"/>
</dbReference>
<evidence type="ECO:0000313" key="7">
    <source>
        <dbReference type="EMBL" id="RJG03983.1"/>
    </source>
</evidence>
<keyword evidence="8" id="KW-1185">Reference proteome</keyword>
<dbReference type="InterPro" id="IPR009057">
    <property type="entry name" value="Homeodomain-like_sf"/>
</dbReference>
<reference evidence="8" key="1">
    <citation type="submission" date="2018-09" db="EMBL/GenBank/DDBJ databases">
        <authorList>
            <person name="Zhu H."/>
        </authorList>
    </citation>
    <scope>NUCLEOTIDE SEQUENCE [LARGE SCALE GENOMIC DNA]</scope>
    <source>
        <strain evidence="8">K1S02-23</strain>
    </source>
</reference>
<keyword evidence="3 5" id="KW-0238">DNA-binding</keyword>
<dbReference type="SUPFAM" id="SSF48498">
    <property type="entry name" value="Tetracyclin repressor-like, C-terminal domain"/>
    <property type="match status" value="1"/>
</dbReference>
<dbReference type="OrthoDB" id="8535430at2"/>
<evidence type="ECO:0000256" key="2">
    <source>
        <dbReference type="ARBA" id="ARBA00023015"/>
    </source>
</evidence>
<feature type="DNA-binding region" description="H-T-H motif" evidence="5">
    <location>
        <begin position="42"/>
        <end position="61"/>
    </location>
</feature>
<evidence type="ECO:0000256" key="5">
    <source>
        <dbReference type="PROSITE-ProRule" id="PRU00335"/>
    </source>
</evidence>
<dbReference type="PRINTS" id="PR00455">
    <property type="entry name" value="HTHTETR"/>
</dbReference>
<dbReference type="GO" id="GO:0003700">
    <property type="term" value="F:DNA-binding transcription factor activity"/>
    <property type="evidence" value="ECO:0007669"/>
    <property type="project" value="TreeGrafter"/>
</dbReference>
<protein>
    <submittedName>
        <fullName evidence="7">TetR/AcrR family transcriptional regulator</fullName>
    </submittedName>
</protein>
<dbReference type="InterPro" id="IPR023772">
    <property type="entry name" value="DNA-bd_HTH_TetR-type_CS"/>
</dbReference>
<evidence type="ECO:0000256" key="1">
    <source>
        <dbReference type="ARBA" id="ARBA00022491"/>
    </source>
</evidence>
<evidence type="ECO:0000313" key="8">
    <source>
        <dbReference type="Proteomes" id="UP000266327"/>
    </source>
</evidence>
<organism evidence="7 8">
    <name type="scientific">Noviherbaspirillum sedimenti</name>
    <dbReference type="NCBI Taxonomy" id="2320865"/>
    <lineage>
        <taxon>Bacteria</taxon>
        <taxon>Pseudomonadati</taxon>
        <taxon>Pseudomonadota</taxon>
        <taxon>Betaproteobacteria</taxon>
        <taxon>Burkholderiales</taxon>
        <taxon>Oxalobacteraceae</taxon>
        <taxon>Noviherbaspirillum</taxon>
    </lineage>
</organism>
<sequence>MSKLLSFQERRVTLTPKSQKRVEAVLTTARQVFSEFGYEKSTTLEIAQRLGISEATVFTYFGSKRELCMQVISDWYDEISLELENEVPLIQGTRARLGYIVYKHLNTLIRDGQGLCALVLSEGRSPDIGFAKLLADLQRRYTAPLMAVLSAAKEAGEIRADMPLRLMRDMVYGSMEHILWECITSGRVPDLEATARQVTELLWSAFAPPNPDLNALRQLQVEIAGTLRRFEDGKKAGTADK</sequence>
<dbReference type="InterPro" id="IPR001647">
    <property type="entry name" value="HTH_TetR"/>
</dbReference>
<dbReference type="InterPro" id="IPR050109">
    <property type="entry name" value="HTH-type_TetR-like_transc_reg"/>
</dbReference>
<dbReference type="RefSeq" id="WP_119787467.1">
    <property type="nucleotide sequence ID" value="NZ_QYUQ01000002.1"/>
</dbReference>
<dbReference type="Gene3D" id="1.10.10.60">
    <property type="entry name" value="Homeodomain-like"/>
    <property type="match status" value="1"/>
</dbReference>
<comment type="caution">
    <text evidence="7">The sequence shown here is derived from an EMBL/GenBank/DDBJ whole genome shotgun (WGS) entry which is preliminary data.</text>
</comment>
<dbReference type="Proteomes" id="UP000266327">
    <property type="component" value="Unassembled WGS sequence"/>
</dbReference>
<dbReference type="InterPro" id="IPR013570">
    <property type="entry name" value="Tscrpt_reg_YsiA_C"/>
</dbReference>
<keyword evidence="4" id="KW-0804">Transcription</keyword>
<dbReference type="AlphaFoldDB" id="A0A3A3G629"/>
<dbReference type="Gene3D" id="1.10.357.10">
    <property type="entry name" value="Tetracycline Repressor, domain 2"/>
    <property type="match status" value="1"/>
</dbReference>
<feature type="domain" description="HTH tetR-type" evidence="6">
    <location>
        <begin position="19"/>
        <end position="79"/>
    </location>
</feature>
<dbReference type="PROSITE" id="PS50977">
    <property type="entry name" value="HTH_TETR_2"/>
    <property type="match status" value="1"/>
</dbReference>
<accession>A0A3A3G629</accession>
<dbReference type="Pfam" id="PF08359">
    <property type="entry name" value="TetR_C_4"/>
    <property type="match status" value="1"/>
</dbReference>
<dbReference type="SUPFAM" id="SSF46689">
    <property type="entry name" value="Homeodomain-like"/>
    <property type="match status" value="1"/>
</dbReference>
<gene>
    <name evidence="7" type="ORF">D3878_22310</name>
</gene>
<dbReference type="PANTHER" id="PTHR30055:SF234">
    <property type="entry name" value="HTH-TYPE TRANSCRIPTIONAL REGULATOR BETI"/>
    <property type="match status" value="1"/>
</dbReference>
<proteinExistence type="predicted"/>
<name>A0A3A3G629_9BURK</name>